<organism evidence="1 2">
    <name type="scientific">Meloidogyne javanica</name>
    <name type="common">Root-knot nematode worm</name>
    <dbReference type="NCBI Taxonomy" id="6303"/>
    <lineage>
        <taxon>Eukaryota</taxon>
        <taxon>Metazoa</taxon>
        <taxon>Ecdysozoa</taxon>
        <taxon>Nematoda</taxon>
        <taxon>Chromadorea</taxon>
        <taxon>Rhabditida</taxon>
        <taxon>Tylenchina</taxon>
        <taxon>Tylenchomorpha</taxon>
        <taxon>Tylenchoidea</taxon>
        <taxon>Meloidogynidae</taxon>
        <taxon>Meloidogyninae</taxon>
        <taxon>Meloidogyne</taxon>
        <taxon>Meloidogyne incognita group</taxon>
    </lineage>
</organism>
<sequence>MSKKDEMAPFYEYMCTSLKIPIDQALLDKLKEQNAKRLDEINKQLEDAEKNLVSFPMELDMKKHLHSDSPDTI</sequence>
<accession>A0A915LQL6</accession>
<protein>
    <submittedName>
        <fullName evidence="2">Uncharacterized protein</fullName>
    </submittedName>
</protein>
<reference evidence="2" key="1">
    <citation type="submission" date="2022-11" db="UniProtKB">
        <authorList>
            <consortium name="WormBaseParasite"/>
        </authorList>
    </citation>
    <scope>IDENTIFICATION</scope>
</reference>
<dbReference type="Proteomes" id="UP000887561">
    <property type="component" value="Unplaced"/>
</dbReference>
<evidence type="ECO:0000313" key="2">
    <source>
        <dbReference type="WBParaSite" id="scaffold16654_cov151.g18339"/>
    </source>
</evidence>
<proteinExistence type="predicted"/>
<keyword evidence="1" id="KW-1185">Reference proteome</keyword>
<dbReference type="AlphaFoldDB" id="A0A915LQL6"/>
<name>A0A915LQL6_MELJA</name>
<dbReference type="WBParaSite" id="scaffold16654_cov151.g18339">
    <property type="protein sequence ID" value="scaffold16654_cov151.g18339"/>
    <property type="gene ID" value="scaffold16654_cov151.g18339"/>
</dbReference>
<evidence type="ECO:0000313" key="1">
    <source>
        <dbReference type="Proteomes" id="UP000887561"/>
    </source>
</evidence>